<dbReference type="AlphaFoldDB" id="A0A844G1T0"/>
<gene>
    <name evidence="1" type="ORF">FYJ85_11165</name>
</gene>
<protein>
    <submittedName>
        <fullName evidence="1">Uncharacterized protein</fullName>
    </submittedName>
</protein>
<organism evidence="1 2">
    <name type="scientific">Victivallis lenta</name>
    <dbReference type="NCBI Taxonomy" id="2606640"/>
    <lineage>
        <taxon>Bacteria</taxon>
        <taxon>Pseudomonadati</taxon>
        <taxon>Lentisphaerota</taxon>
        <taxon>Lentisphaeria</taxon>
        <taxon>Victivallales</taxon>
        <taxon>Victivallaceae</taxon>
        <taxon>Victivallis</taxon>
    </lineage>
</organism>
<comment type="caution">
    <text evidence="1">The sequence shown here is derived from an EMBL/GenBank/DDBJ whole genome shotgun (WGS) entry which is preliminary data.</text>
</comment>
<accession>A0A844G1T0</accession>
<sequence length="98" mass="11384">MSSILDRCAEVEAERRKCCGKERETMENEKGEVFSGRYCGNNNEQCSYLLGDATGFIRSRCTKYKKIVRPYKSSYCIKCKECKALRRAEEQGKYDEIL</sequence>
<name>A0A844G1T0_9BACT</name>
<keyword evidence="2" id="KW-1185">Reference proteome</keyword>
<proteinExistence type="predicted"/>
<evidence type="ECO:0000313" key="2">
    <source>
        <dbReference type="Proteomes" id="UP000435649"/>
    </source>
</evidence>
<reference evidence="1 2" key="1">
    <citation type="submission" date="2019-08" db="EMBL/GenBank/DDBJ databases">
        <title>In-depth cultivation of the pig gut microbiome towards novel bacterial diversity and tailored functional studies.</title>
        <authorList>
            <person name="Wylensek D."/>
            <person name="Hitch T.C.A."/>
            <person name="Clavel T."/>
        </authorList>
    </citation>
    <scope>NUCLEOTIDE SEQUENCE [LARGE SCALE GENOMIC DNA]</scope>
    <source>
        <strain evidence="1 2">BBE-744-WT-12</strain>
    </source>
</reference>
<dbReference type="EMBL" id="VUNS01000011">
    <property type="protein sequence ID" value="MST97597.1"/>
    <property type="molecule type" value="Genomic_DNA"/>
</dbReference>
<dbReference type="RefSeq" id="WP_154418581.1">
    <property type="nucleotide sequence ID" value="NZ_VUNS01000011.1"/>
</dbReference>
<dbReference type="Proteomes" id="UP000435649">
    <property type="component" value="Unassembled WGS sequence"/>
</dbReference>
<evidence type="ECO:0000313" key="1">
    <source>
        <dbReference type="EMBL" id="MST97597.1"/>
    </source>
</evidence>